<organism evidence="11 12">
    <name type="scientific">Chlamydia muridarum</name>
    <dbReference type="NCBI Taxonomy" id="83560"/>
    <lineage>
        <taxon>Bacteria</taxon>
        <taxon>Pseudomonadati</taxon>
        <taxon>Chlamydiota</taxon>
        <taxon>Chlamydiia</taxon>
        <taxon>Chlamydiales</taxon>
        <taxon>Chlamydiaceae</taxon>
        <taxon>Chlamydia/Chlamydophila group</taxon>
        <taxon>Chlamydia</taxon>
    </lineage>
</organism>
<sequence length="321" mass="36073">MSAQPLLQVKNLSVSLNRNTVSFPVVEDLSFNVFPGQTLAIIGESGSGKSITAQSLMQLLPEEYFSISGEAFLHKENLLDRKNLLSKTLFGSKMAMIFQNPLASFDPVFTIEQQFHEVIRTHLDLTKKVAHEQIVTVLRETGFQDPERCIKLYPHELSGGMLQRMAIAMTLLTSPDLLIADEPTTALDVSVQYQILQLLKTLQKKTGMSLLVITHDMGVVAEMADDVFVLYAGRMAEYSSVQDIFHSPAHPYTKDLLASRPSQYKKQTFVPISGHPPHYTNLPKGCCYSPRCQKALPICYKQSPHAISLNDHHHVRCWLYE</sequence>
<dbReference type="KEGG" id="cmm:NC80_00325"/>
<protein>
    <submittedName>
        <fullName evidence="11">ABC transporter ATPase</fullName>
    </submittedName>
</protein>
<dbReference type="Pfam" id="PF00005">
    <property type="entry name" value="ABC_tran"/>
    <property type="match status" value="1"/>
</dbReference>
<keyword evidence="8" id="KW-1278">Translocase</keyword>
<dbReference type="Pfam" id="PF08352">
    <property type="entry name" value="oligo_HPY"/>
    <property type="match status" value="1"/>
</dbReference>
<evidence type="ECO:0000256" key="1">
    <source>
        <dbReference type="ARBA" id="ARBA00004417"/>
    </source>
</evidence>
<evidence type="ECO:0000313" key="11">
    <source>
        <dbReference type="EMBL" id="AJR10166.1"/>
    </source>
</evidence>
<evidence type="ECO:0000256" key="6">
    <source>
        <dbReference type="ARBA" id="ARBA00022741"/>
    </source>
</evidence>
<evidence type="ECO:0000256" key="2">
    <source>
        <dbReference type="ARBA" id="ARBA00005417"/>
    </source>
</evidence>
<evidence type="ECO:0000313" key="12">
    <source>
        <dbReference type="Proteomes" id="UP000260363"/>
    </source>
</evidence>
<dbReference type="PROSITE" id="PS00211">
    <property type="entry name" value="ABC_TRANSPORTER_1"/>
    <property type="match status" value="1"/>
</dbReference>
<dbReference type="InterPro" id="IPR003439">
    <property type="entry name" value="ABC_transporter-like_ATP-bd"/>
</dbReference>
<keyword evidence="4" id="KW-1003">Cell membrane</keyword>
<dbReference type="Proteomes" id="UP000260363">
    <property type="component" value="Chromosome"/>
</dbReference>
<dbReference type="FunFam" id="3.40.50.300:FF:000016">
    <property type="entry name" value="Oligopeptide ABC transporter ATP-binding component"/>
    <property type="match status" value="1"/>
</dbReference>
<keyword evidence="6" id="KW-0547">Nucleotide-binding</keyword>
<keyword evidence="7" id="KW-0067">ATP-binding</keyword>
<dbReference type="GO" id="GO:0015833">
    <property type="term" value="P:peptide transport"/>
    <property type="evidence" value="ECO:0007669"/>
    <property type="project" value="InterPro"/>
</dbReference>
<dbReference type="InterPro" id="IPR017871">
    <property type="entry name" value="ABC_transporter-like_CS"/>
</dbReference>
<dbReference type="InterPro" id="IPR003593">
    <property type="entry name" value="AAA+_ATPase"/>
</dbReference>
<dbReference type="GO" id="GO:0005886">
    <property type="term" value="C:plasma membrane"/>
    <property type="evidence" value="ECO:0007669"/>
    <property type="project" value="UniProtKB-SubCell"/>
</dbReference>
<feature type="domain" description="ABC transporter" evidence="10">
    <location>
        <begin position="7"/>
        <end position="257"/>
    </location>
</feature>
<dbReference type="InterPro" id="IPR027417">
    <property type="entry name" value="P-loop_NTPase"/>
</dbReference>
<keyword evidence="5" id="KW-0997">Cell inner membrane</keyword>
<dbReference type="SMART" id="SM00382">
    <property type="entry name" value="AAA"/>
    <property type="match status" value="1"/>
</dbReference>
<proteinExistence type="inferred from homology"/>
<gene>
    <name evidence="11" type="ORF">BD36_00355</name>
</gene>
<dbReference type="KEGG" id="cmx:DNC_00330"/>
<keyword evidence="3" id="KW-0813">Transport</keyword>
<dbReference type="Gene3D" id="3.40.50.300">
    <property type="entry name" value="P-loop containing nucleotide triphosphate hydrolases"/>
    <property type="match status" value="1"/>
</dbReference>
<keyword evidence="9" id="KW-0472">Membrane</keyword>
<evidence type="ECO:0000256" key="8">
    <source>
        <dbReference type="ARBA" id="ARBA00022967"/>
    </source>
</evidence>
<dbReference type="AlphaFoldDB" id="A0A069ZXX1"/>
<dbReference type="OMA" id="HLHTAYR"/>
<dbReference type="NCBIfam" id="TIGR01727">
    <property type="entry name" value="oligo_HPY"/>
    <property type="match status" value="1"/>
</dbReference>
<dbReference type="PROSITE" id="PS50893">
    <property type="entry name" value="ABC_TRANSPORTER_2"/>
    <property type="match status" value="1"/>
</dbReference>
<dbReference type="InterPro" id="IPR050388">
    <property type="entry name" value="ABC_Ni/Peptide_Import"/>
</dbReference>
<dbReference type="PANTHER" id="PTHR43297:SF14">
    <property type="entry name" value="ATPASE AAA-TYPE CORE DOMAIN-CONTAINING PROTEIN"/>
    <property type="match status" value="1"/>
</dbReference>
<dbReference type="GO" id="GO:0016887">
    <property type="term" value="F:ATP hydrolysis activity"/>
    <property type="evidence" value="ECO:0007669"/>
    <property type="project" value="InterPro"/>
</dbReference>
<evidence type="ECO:0000259" key="10">
    <source>
        <dbReference type="PROSITE" id="PS50893"/>
    </source>
</evidence>
<comment type="similarity">
    <text evidence="2">Belongs to the ABC transporter superfamily.</text>
</comment>
<dbReference type="EMBL" id="CP007217">
    <property type="protein sequence ID" value="AJR10166.1"/>
    <property type="molecule type" value="Genomic_DNA"/>
</dbReference>
<evidence type="ECO:0000256" key="7">
    <source>
        <dbReference type="ARBA" id="ARBA00022840"/>
    </source>
</evidence>
<dbReference type="GeneID" id="1245591"/>
<accession>A0A069ZXX1</accession>
<dbReference type="RefSeq" id="WP_010229260.1">
    <property type="nucleotide sequence ID" value="NZ_CP007217.1"/>
</dbReference>
<evidence type="ECO:0000256" key="9">
    <source>
        <dbReference type="ARBA" id="ARBA00023136"/>
    </source>
</evidence>
<dbReference type="SUPFAM" id="SSF52540">
    <property type="entry name" value="P-loop containing nucleoside triphosphate hydrolases"/>
    <property type="match status" value="1"/>
</dbReference>
<name>A0A069ZXX1_CHLMR</name>
<dbReference type="GO" id="GO:0005524">
    <property type="term" value="F:ATP binding"/>
    <property type="evidence" value="ECO:0007669"/>
    <property type="project" value="UniProtKB-KW"/>
</dbReference>
<comment type="subcellular location">
    <subcellularLocation>
        <location evidence="1">Cell inner membrane</location>
        <topology evidence="1">Peripheral membrane protein</topology>
    </subcellularLocation>
</comment>
<evidence type="ECO:0000256" key="3">
    <source>
        <dbReference type="ARBA" id="ARBA00022448"/>
    </source>
</evidence>
<dbReference type="STRING" id="83560.NC80_00325"/>
<dbReference type="CDD" id="cd03257">
    <property type="entry name" value="ABC_NikE_OppD_transporters"/>
    <property type="match status" value="1"/>
</dbReference>
<dbReference type="PANTHER" id="PTHR43297">
    <property type="entry name" value="OLIGOPEPTIDE TRANSPORT ATP-BINDING PROTEIN APPD"/>
    <property type="match status" value="1"/>
</dbReference>
<evidence type="ECO:0000256" key="5">
    <source>
        <dbReference type="ARBA" id="ARBA00022519"/>
    </source>
</evidence>
<dbReference type="InterPro" id="IPR013563">
    <property type="entry name" value="Oligopep_ABC_C"/>
</dbReference>
<dbReference type="PATRIC" id="fig|83560.10.peg.62"/>
<reference evidence="11 12" key="1">
    <citation type="submission" date="2014-02" db="EMBL/GenBank/DDBJ databases">
        <authorList>
            <person name="Chen C."/>
            <person name="Conrad T.A."/>
            <person name="Zhou Z."/>
            <person name="Lai Z."/>
            <person name="Zhong G."/>
        </authorList>
    </citation>
    <scope>NUCLEOTIDE SEQUENCE [LARGE SCALE GENOMIC DNA]</scope>
    <source>
        <strain evidence="11 12">Nigg3-28</strain>
    </source>
</reference>
<dbReference type="KEGG" id="cmg:NC81_00330"/>
<evidence type="ECO:0000256" key="4">
    <source>
        <dbReference type="ARBA" id="ARBA00022475"/>
    </source>
</evidence>